<dbReference type="InterPro" id="IPR021363">
    <property type="entry name" value="DUF2835"/>
</dbReference>
<dbReference type="RefSeq" id="WP_256604554.1">
    <property type="nucleotide sequence ID" value="NZ_JANIBJ010000076.1"/>
</dbReference>
<name>A0ABT1TLU7_9GAMM</name>
<evidence type="ECO:0000313" key="1">
    <source>
        <dbReference type="EMBL" id="MCQ8106440.1"/>
    </source>
</evidence>
<gene>
    <name evidence="1" type="ORF">NP590_20245</name>
</gene>
<organism evidence="1 2">
    <name type="scientific">Methylomonas subterranea</name>
    <dbReference type="NCBI Taxonomy" id="2952225"/>
    <lineage>
        <taxon>Bacteria</taxon>
        <taxon>Pseudomonadati</taxon>
        <taxon>Pseudomonadota</taxon>
        <taxon>Gammaproteobacteria</taxon>
        <taxon>Methylococcales</taxon>
        <taxon>Methylococcaceae</taxon>
        <taxon>Methylomonas</taxon>
    </lineage>
</organism>
<sequence>LTAGTASSMSVNQFIRFRLDLSYDQFLAVYQGVAHSVNARTDDGRRIQFPAGRIQRFLTKDGIRGCFEMELTPQNKFVAINRIG</sequence>
<dbReference type="Pfam" id="PF11197">
    <property type="entry name" value="DUF2835"/>
    <property type="match status" value="1"/>
</dbReference>
<dbReference type="Proteomes" id="UP001524499">
    <property type="component" value="Unassembled WGS sequence"/>
</dbReference>
<dbReference type="EMBL" id="JANIBJ010000076">
    <property type="protein sequence ID" value="MCQ8106440.1"/>
    <property type="molecule type" value="Genomic_DNA"/>
</dbReference>
<comment type="caution">
    <text evidence="1">The sequence shown here is derived from an EMBL/GenBank/DDBJ whole genome shotgun (WGS) entry which is preliminary data.</text>
</comment>
<protein>
    <submittedName>
        <fullName evidence="1">DUF2835 domain-containing protein</fullName>
    </submittedName>
</protein>
<evidence type="ECO:0000313" key="2">
    <source>
        <dbReference type="Proteomes" id="UP001524499"/>
    </source>
</evidence>
<accession>A0ABT1TLU7</accession>
<proteinExistence type="predicted"/>
<reference evidence="1 2" key="1">
    <citation type="submission" date="2022-07" db="EMBL/GenBank/DDBJ databases">
        <title>Methylomonas rivi sp. nov., Methylomonas rosea sp. nov., Methylomonas aureus sp. nov. and Methylomonas subterranea sp. nov., four novel methanotrophs isolated from a freshwater creek and the deep terrestrial subsurface.</title>
        <authorList>
            <person name="Abin C."/>
            <person name="Sankaranarayanan K."/>
            <person name="Garner C."/>
            <person name="Sindelar R."/>
            <person name="Kotary K."/>
            <person name="Garner R."/>
            <person name="Barclay S."/>
            <person name="Lawson P."/>
            <person name="Krumholz L."/>
        </authorList>
    </citation>
    <scope>NUCLEOTIDE SEQUENCE [LARGE SCALE GENOMIC DNA]</scope>
    <source>
        <strain evidence="1 2">SURF-2</strain>
    </source>
</reference>
<feature type="non-terminal residue" evidence="1">
    <location>
        <position position="1"/>
    </location>
</feature>
<keyword evidence="2" id="KW-1185">Reference proteome</keyword>